<name>A0ABZ2FDB4_9MICO</name>
<reference evidence="1 2" key="1">
    <citation type="submission" date="2022-09" db="EMBL/GenBank/DDBJ databases">
        <title>Complete genome sequence of Janibacter terrae strain COS04-44, PCL-degrading bacteria isolated from oil spilled coast.</title>
        <authorList>
            <person name="Park H."/>
            <person name="Kim J.Y."/>
            <person name="An S.H."/>
            <person name="Lee C.M."/>
            <person name="Weon H.-Y."/>
        </authorList>
    </citation>
    <scope>NUCLEOTIDE SEQUENCE [LARGE SCALE GENOMIC DNA]</scope>
    <source>
        <strain evidence="1 2">COS04-44</strain>
    </source>
</reference>
<dbReference type="Pfam" id="PF12840">
    <property type="entry name" value="HTH_20"/>
    <property type="match status" value="1"/>
</dbReference>
<protein>
    <submittedName>
        <fullName evidence="1">Helix-turn-helix domain-containing protein</fullName>
    </submittedName>
</protein>
<dbReference type="EMBL" id="CP104874">
    <property type="protein sequence ID" value="WWF04490.1"/>
    <property type="molecule type" value="Genomic_DNA"/>
</dbReference>
<sequence length="252" mass="27016">MAPQEAGGRSDLLDSAVRRDLVETLAALPAGRREEGLTAQELGELAGLHVTTVRFHLERLVAGGLLTTHSVRTRGVGRPRKKYAIARESLPAPQRDEAFVRLAELLAETFTARTEDGSPLTPEQAGAAWAHEHAARLLGDRPPSGPATSPGAWLATVGRMIDVLRDWGYTPDLRTSAEGRTADIDIIGCPFIELARSRPEVVCAVHRGLMRGTLEVLGEPGAELELTPFATPTRCTAHVTTRTPFAPRGGTA</sequence>
<dbReference type="Gene3D" id="1.10.10.10">
    <property type="entry name" value="Winged helix-like DNA-binding domain superfamily/Winged helix DNA-binding domain"/>
    <property type="match status" value="1"/>
</dbReference>
<dbReference type="CDD" id="cd00090">
    <property type="entry name" value="HTH_ARSR"/>
    <property type="match status" value="1"/>
</dbReference>
<gene>
    <name evidence="1" type="ORF">N5P18_12430</name>
</gene>
<dbReference type="InterPro" id="IPR036390">
    <property type="entry name" value="WH_DNA-bd_sf"/>
</dbReference>
<dbReference type="SUPFAM" id="SSF46785">
    <property type="entry name" value="Winged helix' DNA-binding domain"/>
    <property type="match status" value="1"/>
</dbReference>
<dbReference type="InterPro" id="IPR036388">
    <property type="entry name" value="WH-like_DNA-bd_sf"/>
</dbReference>
<dbReference type="RefSeq" id="WP_338537829.1">
    <property type="nucleotide sequence ID" value="NZ_CP104874.1"/>
</dbReference>
<proteinExistence type="predicted"/>
<dbReference type="Proteomes" id="UP001381003">
    <property type="component" value="Chromosome"/>
</dbReference>
<keyword evidence="2" id="KW-1185">Reference proteome</keyword>
<evidence type="ECO:0000313" key="1">
    <source>
        <dbReference type="EMBL" id="WWF04490.1"/>
    </source>
</evidence>
<organism evidence="1 2">
    <name type="scientific">Janibacter terrae</name>
    <dbReference type="NCBI Taxonomy" id="103817"/>
    <lineage>
        <taxon>Bacteria</taxon>
        <taxon>Bacillati</taxon>
        <taxon>Actinomycetota</taxon>
        <taxon>Actinomycetes</taxon>
        <taxon>Micrococcales</taxon>
        <taxon>Intrasporangiaceae</taxon>
        <taxon>Janibacter</taxon>
    </lineage>
</organism>
<evidence type="ECO:0000313" key="2">
    <source>
        <dbReference type="Proteomes" id="UP001381003"/>
    </source>
</evidence>
<accession>A0ABZ2FDB4</accession>
<dbReference type="InterPro" id="IPR011991">
    <property type="entry name" value="ArsR-like_HTH"/>
</dbReference>